<name>B0W404_CULQU</name>
<keyword evidence="2" id="KW-1133">Transmembrane helix</keyword>
<dbReference type="VEuPathDB" id="VectorBase:CQUJHB004120"/>
<dbReference type="InterPro" id="IPR037120">
    <property type="entry name" value="Haem_peroxidase_sf_animal"/>
</dbReference>
<evidence type="ECO:0000256" key="1">
    <source>
        <dbReference type="ARBA" id="ARBA00022559"/>
    </source>
</evidence>
<reference evidence="3" key="1">
    <citation type="submission" date="2007-03" db="EMBL/GenBank/DDBJ databases">
        <title>Annotation of Culex pipiens quinquefasciatus.</title>
        <authorList>
            <consortium name="The Broad Institute Genome Sequencing Platform"/>
            <person name="Atkinson P.W."/>
            <person name="Hemingway J."/>
            <person name="Christensen B.M."/>
            <person name="Higgs S."/>
            <person name="Kodira C."/>
            <person name="Hannick L."/>
            <person name="Megy K."/>
            <person name="O'Leary S."/>
            <person name="Pearson M."/>
            <person name="Haas B.J."/>
            <person name="Mauceli E."/>
            <person name="Wortman J.R."/>
            <person name="Lee N.H."/>
            <person name="Guigo R."/>
            <person name="Stanke M."/>
            <person name="Alvarado L."/>
            <person name="Amedeo P."/>
            <person name="Antoine C.H."/>
            <person name="Arensburger P."/>
            <person name="Bidwell S.L."/>
            <person name="Crawford M."/>
            <person name="Camaro F."/>
            <person name="Devon K."/>
            <person name="Engels R."/>
            <person name="Hammond M."/>
            <person name="Howarth C."/>
            <person name="Koehrsen M."/>
            <person name="Lawson D."/>
            <person name="Montgomery P."/>
            <person name="Nene V."/>
            <person name="Nusbaum C."/>
            <person name="Puiu D."/>
            <person name="Romero-Severson J."/>
            <person name="Severson D.W."/>
            <person name="Shumway M."/>
            <person name="Sisk P."/>
            <person name="Stolte C."/>
            <person name="Zeng Q."/>
            <person name="Eisenstadt E."/>
            <person name="Fraser-Liggett C."/>
            <person name="Strausberg R."/>
            <person name="Galagan J."/>
            <person name="Birren B."/>
            <person name="Collins F.H."/>
        </authorList>
    </citation>
    <scope>NUCLEOTIDE SEQUENCE [LARGE SCALE GENOMIC DNA]</scope>
    <source>
        <strain evidence="3">JHB</strain>
    </source>
</reference>
<evidence type="ECO:0000256" key="2">
    <source>
        <dbReference type="SAM" id="Phobius"/>
    </source>
</evidence>
<evidence type="ECO:0000313" key="5">
    <source>
        <dbReference type="Proteomes" id="UP000002320"/>
    </source>
</evidence>
<evidence type="ECO:0000313" key="4">
    <source>
        <dbReference type="EnsemblMetazoa" id="CPIJ001764-PA"/>
    </source>
</evidence>
<dbReference type="InterPro" id="IPR019791">
    <property type="entry name" value="Haem_peroxidase_animal"/>
</dbReference>
<dbReference type="Proteomes" id="UP000002320">
    <property type="component" value="Unassembled WGS sequence"/>
</dbReference>
<gene>
    <name evidence="4" type="primary">6032914</name>
    <name evidence="3" type="ORF">CpipJ_CPIJ001764</name>
</gene>
<dbReference type="GO" id="GO:0020037">
    <property type="term" value="F:heme binding"/>
    <property type="evidence" value="ECO:0007669"/>
    <property type="project" value="InterPro"/>
</dbReference>
<dbReference type="Pfam" id="PF03098">
    <property type="entry name" value="An_peroxidase"/>
    <property type="match status" value="1"/>
</dbReference>
<protein>
    <submittedName>
        <fullName evidence="3">Chorion peroxidase</fullName>
    </submittedName>
</protein>
<keyword evidence="2" id="KW-0812">Transmembrane</keyword>
<dbReference type="AlphaFoldDB" id="B0W404"/>
<dbReference type="PANTHER" id="PTHR11475">
    <property type="entry name" value="OXIDASE/PEROXIDASE"/>
    <property type="match status" value="1"/>
</dbReference>
<keyword evidence="2" id="KW-0472">Membrane</keyword>
<sequence>MDSRYNQCGILRFFLAMLVRVIVVAACLGLVAQGRQTPTGIDGRVLAKLDGMATEQHLADAVRFGEDVVEMAKRMESMIAGSRVKVVKGSITHAQIIDGSSTASSQKQDYVARTVLKASSFFLNSYCKPGGIPSGDCGAYLEGETIPTSKLLDKCQKIVDRKTYNDEYRRLLAASYHDGIYEFRKSVKGGELPDPRSISSKFHGAKEKKDSTRTVALVQWTQFIEQDLAKTTIQTMHDGTDIECCTGDHSPVLPRYRHPACAPLMIAENDPHYKTQGVTCLNYVRSALSLGSSCHLGAANQLNQATNRLDLSQLYGNHETETMPLRTLRGGKLKSQAFDSTEFLSESLDRKLCMTNGTLDVTCYLSGDTRVNVNPYVTLLHTLFLRSHNRIAKHLALANPAWTDEQLFEVARKVNIKIYQNIVRDWSRAVLGSSISTVDHTAEPRVSNEFASAGIRFYNTMMPGEITNPVASGRYELDDLFYKPKDLRKKEYFAHLIASVLHQNAMAVDTSYVDDLAQQLFKTKNVGTDGLALDIQRGRDHGLSPYTKYYNLCNSPRSINSWSDLSTLMTPEDITALQSAYSSVHDIDLIVGSLAEKPTHPEATVGPTLACIIKDQIVNSLTPTHKQHPVDDAVANYSPARFLCDTAQLEQVQRDIFRLPSETNPIVRCSQLPALDLSGLRDAKV</sequence>
<dbReference type="PRINTS" id="PR00457">
    <property type="entry name" value="ANPEROXIDASE"/>
</dbReference>
<keyword evidence="1 3" id="KW-0560">Oxidoreductase</keyword>
<dbReference type="KEGG" id="cqu:CpipJ_CPIJ001764"/>
<dbReference type="InterPro" id="IPR010255">
    <property type="entry name" value="Haem_peroxidase_sf"/>
</dbReference>
<keyword evidence="5" id="KW-1185">Reference proteome</keyword>
<organism>
    <name type="scientific">Culex quinquefasciatus</name>
    <name type="common">Southern house mosquito</name>
    <name type="synonym">Culex pungens</name>
    <dbReference type="NCBI Taxonomy" id="7176"/>
    <lineage>
        <taxon>Eukaryota</taxon>
        <taxon>Metazoa</taxon>
        <taxon>Ecdysozoa</taxon>
        <taxon>Arthropoda</taxon>
        <taxon>Hexapoda</taxon>
        <taxon>Insecta</taxon>
        <taxon>Pterygota</taxon>
        <taxon>Neoptera</taxon>
        <taxon>Endopterygota</taxon>
        <taxon>Diptera</taxon>
        <taxon>Nematocera</taxon>
        <taxon>Culicoidea</taxon>
        <taxon>Culicidae</taxon>
        <taxon>Culicinae</taxon>
        <taxon>Culicini</taxon>
        <taxon>Culex</taxon>
        <taxon>Culex</taxon>
    </lineage>
</organism>
<keyword evidence="1 3" id="KW-0575">Peroxidase</keyword>
<dbReference type="VEuPathDB" id="VectorBase:CPIJ001764"/>
<dbReference type="GO" id="GO:0006979">
    <property type="term" value="P:response to oxidative stress"/>
    <property type="evidence" value="ECO:0007669"/>
    <property type="project" value="InterPro"/>
</dbReference>
<dbReference type="HOGENOM" id="CLU_006087_5_2_1"/>
<dbReference type="eggNOG" id="KOG2408">
    <property type="taxonomic scope" value="Eukaryota"/>
</dbReference>
<dbReference type="Gene3D" id="1.10.640.10">
    <property type="entry name" value="Haem peroxidase domain superfamily, animal type"/>
    <property type="match status" value="1"/>
</dbReference>
<dbReference type="GO" id="GO:0004601">
    <property type="term" value="F:peroxidase activity"/>
    <property type="evidence" value="ECO:0007669"/>
    <property type="project" value="UniProtKB-KW"/>
</dbReference>
<dbReference type="OMA" id="SPIECCN"/>
<dbReference type="EMBL" id="DS231834">
    <property type="protein sequence ID" value="EDS32597.1"/>
    <property type="molecule type" value="Genomic_DNA"/>
</dbReference>
<dbReference type="STRING" id="7176.B0W404"/>
<dbReference type="OrthoDB" id="823504at2759"/>
<feature type="transmembrane region" description="Helical" evidence="2">
    <location>
        <begin position="12"/>
        <end position="32"/>
    </location>
</feature>
<proteinExistence type="predicted"/>
<reference evidence="4" key="2">
    <citation type="submission" date="2021-02" db="UniProtKB">
        <authorList>
            <consortium name="EnsemblMetazoa"/>
        </authorList>
    </citation>
    <scope>IDENTIFICATION</scope>
    <source>
        <strain evidence="4">JHB</strain>
    </source>
</reference>
<dbReference type="FunCoup" id="B0W404">
    <property type="interactions" value="12"/>
</dbReference>
<dbReference type="PANTHER" id="PTHR11475:SF125">
    <property type="entry name" value="GH11385P"/>
    <property type="match status" value="1"/>
</dbReference>
<evidence type="ECO:0000313" key="3">
    <source>
        <dbReference type="EMBL" id="EDS32597.1"/>
    </source>
</evidence>
<dbReference type="SUPFAM" id="SSF48113">
    <property type="entry name" value="Heme-dependent peroxidases"/>
    <property type="match status" value="1"/>
</dbReference>
<accession>B0W404</accession>
<dbReference type="InParanoid" id="B0W404"/>
<dbReference type="PROSITE" id="PS50292">
    <property type="entry name" value="PEROXIDASE_3"/>
    <property type="match status" value="1"/>
</dbReference>
<dbReference type="EnsemblMetazoa" id="CPIJ001764-RA">
    <property type="protein sequence ID" value="CPIJ001764-PA"/>
    <property type="gene ID" value="CPIJ001764"/>
</dbReference>